<keyword evidence="3" id="KW-1185">Reference proteome</keyword>
<accession>A0ABP3SEY8</accession>
<comment type="caution">
    <text evidence="2">The sequence shown here is derived from an EMBL/GenBank/DDBJ whole genome shotgun (WGS) entry which is preliminary data.</text>
</comment>
<name>A0ABP3SEY8_9ACTN</name>
<evidence type="ECO:0000313" key="3">
    <source>
        <dbReference type="Proteomes" id="UP001500724"/>
    </source>
</evidence>
<feature type="region of interest" description="Disordered" evidence="1">
    <location>
        <begin position="1"/>
        <end position="58"/>
    </location>
</feature>
<organism evidence="2 3">
    <name type="scientific">Streptomyces thermocarboxydovorans</name>
    <dbReference type="NCBI Taxonomy" id="59298"/>
    <lineage>
        <taxon>Bacteria</taxon>
        <taxon>Bacillati</taxon>
        <taxon>Actinomycetota</taxon>
        <taxon>Actinomycetes</taxon>
        <taxon>Kitasatosporales</taxon>
        <taxon>Streptomycetaceae</taxon>
        <taxon>Streptomyces</taxon>
    </lineage>
</organism>
<evidence type="ECO:0000313" key="2">
    <source>
        <dbReference type="EMBL" id="GAA0636035.1"/>
    </source>
</evidence>
<evidence type="ECO:0000256" key="1">
    <source>
        <dbReference type="SAM" id="MobiDB-lite"/>
    </source>
</evidence>
<dbReference type="Proteomes" id="UP001500724">
    <property type="component" value="Unassembled WGS sequence"/>
</dbReference>
<proteinExistence type="predicted"/>
<reference evidence="3" key="1">
    <citation type="journal article" date="2019" name="Int. J. Syst. Evol. Microbiol.">
        <title>The Global Catalogue of Microorganisms (GCM) 10K type strain sequencing project: providing services to taxonomists for standard genome sequencing and annotation.</title>
        <authorList>
            <consortium name="The Broad Institute Genomics Platform"/>
            <consortium name="The Broad Institute Genome Sequencing Center for Infectious Disease"/>
            <person name="Wu L."/>
            <person name="Ma J."/>
        </authorList>
    </citation>
    <scope>NUCLEOTIDE SEQUENCE [LARGE SCALE GENOMIC DNA]</scope>
    <source>
        <strain evidence="3">JCM 10367</strain>
    </source>
</reference>
<feature type="compositionally biased region" description="Basic and acidic residues" evidence="1">
    <location>
        <begin position="29"/>
        <end position="41"/>
    </location>
</feature>
<sequence length="58" mass="6195">MYRRATTDSSASSRDRAFPDMQEVSPPRHPRDALQRGDNKGGGKGGTAPAPRAKLPAC</sequence>
<gene>
    <name evidence="2" type="ORF">GCM10009535_10220</name>
</gene>
<dbReference type="EMBL" id="BAAAGU010000008">
    <property type="protein sequence ID" value="GAA0636035.1"/>
    <property type="molecule type" value="Genomic_DNA"/>
</dbReference>
<protein>
    <submittedName>
        <fullName evidence="2">Uncharacterized protein</fullName>
    </submittedName>
</protein>